<evidence type="ECO:0000256" key="5">
    <source>
        <dbReference type="PROSITE-ProRule" id="PRU00284"/>
    </source>
</evidence>
<evidence type="ECO:0000256" key="3">
    <source>
        <dbReference type="ARBA" id="ARBA00023224"/>
    </source>
</evidence>
<evidence type="ECO:0000256" key="2">
    <source>
        <dbReference type="ARBA" id="ARBA00022519"/>
    </source>
</evidence>
<comment type="similarity">
    <text evidence="4">Belongs to the methyl-accepting chemotaxis (MCP) protein family.</text>
</comment>
<dbReference type="PANTHER" id="PTHR32089">
    <property type="entry name" value="METHYL-ACCEPTING CHEMOTAXIS PROTEIN MCPB"/>
    <property type="match status" value="1"/>
</dbReference>
<feature type="domain" description="HBM" evidence="10">
    <location>
        <begin position="45"/>
        <end position="285"/>
    </location>
</feature>
<dbReference type="InterPro" id="IPR032255">
    <property type="entry name" value="HBM"/>
</dbReference>
<evidence type="ECO:0000256" key="4">
    <source>
        <dbReference type="ARBA" id="ARBA00029447"/>
    </source>
</evidence>
<evidence type="ECO:0000313" key="11">
    <source>
        <dbReference type="EMBL" id="PKR55811.1"/>
    </source>
</evidence>
<dbReference type="Gene3D" id="1.10.287.950">
    <property type="entry name" value="Methyl-accepting chemotaxis protein"/>
    <property type="match status" value="1"/>
</dbReference>
<evidence type="ECO:0000259" key="8">
    <source>
        <dbReference type="PROSITE" id="PS50192"/>
    </source>
</evidence>
<evidence type="ECO:0000313" key="12">
    <source>
        <dbReference type="Proteomes" id="UP000233597"/>
    </source>
</evidence>
<dbReference type="SMART" id="SM00304">
    <property type="entry name" value="HAMP"/>
    <property type="match status" value="1"/>
</dbReference>
<dbReference type="Pfam" id="PF00015">
    <property type="entry name" value="MCPsignal"/>
    <property type="match status" value="1"/>
</dbReference>
<dbReference type="PROSITE" id="PS51753">
    <property type="entry name" value="HBM"/>
    <property type="match status" value="1"/>
</dbReference>
<comment type="subcellular location">
    <subcellularLocation>
        <location evidence="1">Cell inner membrane</location>
        <topology evidence="1">Multi-pass membrane protein</topology>
    </subcellularLocation>
</comment>
<dbReference type="RefSeq" id="WP_101263804.1">
    <property type="nucleotide sequence ID" value="NZ_NWTK01000001.1"/>
</dbReference>
<evidence type="ECO:0000256" key="6">
    <source>
        <dbReference type="SAM" id="Phobius"/>
    </source>
</evidence>
<keyword evidence="2" id="KW-0997">Cell inner membrane</keyword>
<dbReference type="SUPFAM" id="SSF58104">
    <property type="entry name" value="Methyl-accepting chemotaxis protein (MCP) signaling domain"/>
    <property type="match status" value="1"/>
</dbReference>
<sequence>MFAHLRIRTKIVLGFSVVLLVLLAALVYSYASFVVVSRGVNNFAARVDEASLTARIESRFIRLGLHAREFANTADPADADAVFRLADEIRPMLAEAENRLPNPDDVARIARMYEDLNAYVDDFARARKLSDHYHALILDKLEPDGEQMVRELDQIIANAIDTGDQQAISEAVAAREHALLARLYANILIGRQDDSFGERAAAEFGQLEKSFEALGQVQNIDGQAKLLGEAQKLFGDYRAVFDGVRNDEVQIALLVNNDMAKATQAIVDNAEALLGDLIKSEEAIRNSMTSGISLAEKEIIAASVIGVILGFVIAVILGTRISRPIMGIAGVMHRLSDNDLSVEVPARNRKDEIGEMCSAVQVFKEGAIRNHELEEEAKMQEVRMAEQRKALMHRTADSFQVSVGKIVEAVAAASVQLEATANAMSSLAEGASHRTTAVAAATEEASGNVNSVAAATEQLNMAIAEINRQVALSTEMMRTAVDQAQATYGSMRELLDATQSTDQVLKIISDIAEQTNLLALNATIEAARAGEAGRGFAVVATEVKNLAEQTAKAIGDIGTQLENVQDRTRKAATDVENIGKTIHDMDGIAAAIASAIEEQGVATREIAHNVEQAASGTTIVSSNITGVSEAVNETGAAAQQVLGAASMLSENFTELRGATDKFMATIRAA</sequence>
<dbReference type="PANTHER" id="PTHR32089:SF112">
    <property type="entry name" value="LYSOZYME-LIKE PROTEIN-RELATED"/>
    <property type="match status" value="1"/>
</dbReference>
<dbReference type="AlphaFoldDB" id="A0A2N3KZ18"/>
<keyword evidence="3 5" id="KW-0807">Transducer</keyword>
<dbReference type="EMBL" id="NWTK01000001">
    <property type="protein sequence ID" value="PKR55811.1"/>
    <property type="molecule type" value="Genomic_DNA"/>
</dbReference>
<dbReference type="PROSITE" id="PS50111">
    <property type="entry name" value="CHEMOTAXIS_TRANSDUC_2"/>
    <property type="match status" value="1"/>
</dbReference>
<feature type="domain" description="HAMP" evidence="9">
    <location>
        <begin position="319"/>
        <end position="372"/>
    </location>
</feature>
<dbReference type="Pfam" id="PF00672">
    <property type="entry name" value="HAMP"/>
    <property type="match status" value="1"/>
</dbReference>
<evidence type="ECO:0000259" key="9">
    <source>
        <dbReference type="PROSITE" id="PS50885"/>
    </source>
</evidence>
<proteinExistence type="inferred from homology"/>
<accession>A0A2N3KZ18</accession>
<evidence type="ECO:0000259" key="10">
    <source>
        <dbReference type="PROSITE" id="PS51753"/>
    </source>
</evidence>
<evidence type="ECO:0000256" key="1">
    <source>
        <dbReference type="ARBA" id="ARBA00004429"/>
    </source>
</evidence>
<dbReference type="PROSITE" id="PS50192">
    <property type="entry name" value="T_SNARE"/>
    <property type="match status" value="1"/>
</dbReference>
<dbReference type="PROSITE" id="PS50885">
    <property type="entry name" value="HAMP"/>
    <property type="match status" value="1"/>
</dbReference>
<dbReference type="SMART" id="SM00283">
    <property type="entry name" value="MA"/>
    <property type="match status" value="1"/>
</dbReference>
<feature type="domain" description="T-SNARE coiled-coil homology" evidence="8">
    <location>
        <begin position="565"/>
        <end position="627"/>
    </location>
</feature>
<feature type="domain" description="Methyl-accepting transducer" evidence="7">
    <location>
        <begin position="406"/>
        <end position="649"/>
    </location>
</feature>
<evidence type="ECO:0000259" key="7">
    <source>
        <dbReference type="PROSITE" id="PS50111"/>
    </source>
</evidence>
<gene>
    <name evidence="11" type="ORF">COO20_00885</name>
</gene>
<organism evidence="11 12">
    <name type="scientific">Thalassospira marina</name>
    <dbReference type="NCBI Taxonomy" id="2048283"/>
    <lineage>
        <taxon>Bacteria</taxon>
        <taxon>Pseudomonadati</taxon>
        <taxon>Pseudomonadota</taxon>
        <taxon>Alphaproteobacteria</taxon>
        <taxon>Rhodospirillales</taxon>
        <taxon>Thalassospiraceae</taxon>
        <taxon>Thalassospira</taxon>
    </lineage>
</organism>
<dbReference type="SMART" id="SM01358">
    <property type="entry name" value="HBM"/>
    <property type="match status" value="1"/>
</dbReference>
<evidence type="ECO:0008006" key="13">
    <source>
        <dbReference type="Google" id="ProtNLM"/>
    </source>
</evidence>
<dbReference type="InterPro" id="IPR004089">
    <property type="entry name" value="MCPsignal_dom"/>
</dbReference>
<protein>
    <recommendedName>
        <fullName evidence="13">Chemotaxis protein</fullName>
    </recommendedName>
</protein>
<dbReference type="Gene3D" id="6.10.340.10">
    <property type="match status" value="1"/>
</dbReference>
<dbReference type="Proteomes" id="UP000233597">
    <property type="component" value="Unassembled WGS sequence"/>
</dbReference>
<name>A0A2N3KZ18_9PROT</name>
<dbReference type="GO" id="GO:0007165">
    <property type="term" value="P:signal transduction"/>
    <property type="evidence" value="ECO:0007669"/>
    <property type="project" value="UniProtKB-KW"/>
</dbReference>
<dbReference type="GO" id="GO:0005886">
    <property type="term" value="C:plasma membrane"/>
    <property type="evidence" value="ECO:0007669"/>
    <property type="project" value="UniProtKB-SubCell"/>
</dbReference>
<dbReference type="InterPro" id="IPR000727">
    <property type="entry name" value="T_SNARE_dom"/>
</dbReference>
<dbReference type="InterPro" id="IPR003660">
    <property type="entry name" value="HAMP_dom"/>
</dbReference>
<keyword evidence="6" id="KW-0472">Membrane</keyword>
<keyword evidence="2" id="KW-1003">Cell membrane</keyword>
<feature type="transmembrane region" description="Helical" evidence="6">
    <location>
        <begin position="299"/>
        <end position="318"/>
    </location>
</feature>
<comment type="caution">
    <text evidence="11">The sequence shown here is derived from an EMBL/GenBank/DDBJ whole genome shotgun (WGS) entry which is preliminary data.</text>
</comment>
<keyword evidence="6" id="KW-0812">Transmembrane</keyword>
<keyword evidence="6" id="KW-1133">Transmembrane helix</keyword>
<dbReference type="OrthoDB" id="3378718at2"/>
<reference evidence="11 12" key="1">
    <citation type="submission" date="2017-09" db="EMBL/GenBank/DDBJ databases">
        <title>Biodiversity and function of Thalassospira species in the particle-attached aromatic-hydrocarbon-degrading consortia from the surface seawater of the South China Sea.</title>
        <authorList>
            <person name="Dong C."/>
            <person name="Liu R."/>
            <person name="Shao Z."/>
        </authorList>
    </citation>
    <scope>NUCLEOTIDE SEQUENCE [LARGE SCALE GENOMIC DNA]</scope>
    <source>
        <strain evidence="11 12">CSC1P2</strain>
    </source>
</reference>
<dbReference type="CDD" id="cd06225">
    <property type="entry name" value="HAMP"/>
    <property type="match status" value="1"/>
</dbReference>